<reference key="2">
    <citation type="submission" date="2011-08" db="EMBL/GenBank/DDBJ databases">
        <title>Genome sequence of Naumovozyma castellii.</title>
        <authorList>
            <person name="Gordon J.L."/>
            <person name="Armisen D."/>
            <person name="Proux-Wera E."/>
            <person name="OhEigeartaigh S.S."/>
            <person name="Byrne K.P."/>
            <person name="Wolfe K.H."/>
        </authorList>
    </citation>
    <scope>NUCLEOTIDE SEQUENCE</scope>
    <source>
        <strain>Type strain:CBS 4309</strain>
    </source>
</reference>
<organism evidence="2 3">
    <name type="scientific">Naumovozyma castellii</name>
    <name type="common">Yeast</name>
    <name type="synonym">Saccharomyces castellii</name>
    <dbReference type="NCBI Taxonomy" id="27288"/>
    <lineage>
        <taxon>Eukaryota</taxon>
        <taxon>Fungi</taxon>
        <taxon>Dikarya</taxon>
        <taxon>Ascomycota</taxon>
        <taxon>Saccharomycotina</taxon>
        <taxon>Saccharomycetes</taxon>
        <taxon>Saccharomycetales</taxon>
        <taxon>Saccharomycetaceae</taxon>
        <taxon>Naumovozyma</taxon>
    </lineage>
</organism>
<dbReference type="OMA" id="IECTPLI"/>
<evidence type="ECO:0000256" key="1">
    <source>
        <dbReference type="SAM" id="MobiDB-lite"/>
    </source>
</evidence>
<dbReference type="KEGG" id="ncs:NCAS_0G00460"/>
<feature type="compositionally biased region" description="Polar residues" evidence="1">
    <location>
        <begin position="348"/>
        <end position="378"/>
    </location>
</feature>
<proteinExistence type="predicted"/>
<dbReference type="OrthoDB" id="4065577at2759"/>
<reference evidence="2 3" key="1">
    <citation type="journal article" date="2011" name="Proc. Natl. Acad. Sci. U.S.A.">
        <title>Evolutionary erosion of yeast sex chromosomes by mating-type switching accidents.</title>
        <authorList>
            <person name="Gordon J.L."/>
            <person name="Armisen D."/>
            <person name="Proux-Wera E."/>
            <person name="Oheigeartaigh S.S."/>
            <person name="Byrne K.P."/>
            <person name="Wolfe K.H."/>
        </authorList>
    </citation>
    <scope>NUCLEOTIDE SEQUENCE [LARGE SCALE GENOMIC DNA]</scope>
    <source>
        <strain evidence="3">ATCC 76901 / BCRC 22586 / CBS 4309 / NBRC 1992 / NRRL Y-12630</strain>
    </source>
</reference>
<sequence>MTALPPLEKTPRKRGRPQITKDYPNPLDSPMAHSSLRVQRQGIKDFTKPTMKVNQNASSSSTTSSTHSNPRKTLAQRKGSIINIRTPTKRNSVSSPSPRKKLMTANNMDTPIHSNLTTSSPPNSMLFSNNLQSSPFIDLNSSPPPPAAPPPPSKSFKKHLLPPAKKLNNKFTLSLSVDESGKAIIAPVAPTPRSPPCSSARSPAQFSSPIFREQQPPPVITPKRVLFNENNGYYPQNKVMYTKTHQLQMQLQLQQQEQNQHQQYVFKLLSGDPLLITDELETNWSETPNVIIHQNNSSTTNGNGLILSPQRRRKSSYYNNTPPSILSLTKTAGMFSPPDYNQVKTRRQVQTSSSSLEDQNNKISRLSAPPSTSDSTGSMRRGPPPTTPTLTNESLFEKYSAAIIECTPLIQQTMNGSLNSNGKYIPATSLIQSPMILNENSNNNNNNNNNNELNDPSRSKDDARMALKQLINERKTIENTTTNP</sequence>
<feature type="compositionally biased region" description="Low complexity" evidence="1">
    <location>
        <begin position="58"/>
        <end position="68"/>
    </location>
</feature>
<dbReference type="InParanoid" id="G0VHP9"/>
<dbReference type="EMBL" id="HE576758">
    <property type="protein sequence ID" value="CCC70933.1"/>
    <property type="molecule type" value="Genomic_DNA"/>
</dbReference>
<name>G0VHP9_NAUCA</name>
<dbReference type="HOGENOM" id="CLU_027374_0_0_1"/>
<dbReference type="GeneID" id="96904599"/>
<dbReference type="FunCoup" id="G0VHP9">
    <property type="interactions" value="166"/>
</dbReference>
<feature type="compositionally biased region" description="Polar residues" evidence="1">
    <location>
        <begin position="83"/>
        <end position="97"/>
    </location>
</feature>
<evidence type="ECO:0000313" key="3">
    <source>
        <dbReference type="Proteomes" id="UP000001640"/>
    </source>
</evidence>
<accession>G0VHP9</accession>
<evidence type="ECO:0000313" key="2">
    <source>
        <dbReference type="EMBL" id="CCC70933.1"/>
    </source>
</evidence>
<feature type="region of interest" description="Disordered" evidence="1">
    <location>
        <begin position="1"/>
        <end position="159"/>
    </location>
</feature>
<keyword evidence="3" id="KW-1185">Reference proteome</keyword>
<feature type="region of interest" description="Disordered" evidence="1">
    <location>
        <begin position="438"/>
        <end position="459"/>
    </location>
</feature>
<dbReference type="Proteomes" id="UP000001640">
    <property type="component" value="Chromosome 7"/>
</dbReference>
<gene>
    <name evidence="2" type="primary">NCAS0G00460</name>
    <name evidence="2" type="ordered locus">NCAS_0G00460</name>
</gene>
<feature type="compositionally biased region" description="Polar residues" evidence="1">
    <location>
        <begin position="104"/>
        <end position="135"/>
    </location>
</feature>
<dbReference type="eggNOG" id="ENOG502QUYM">
    <property type="taxonomic scope" value="Eukaryota"/>
</dbReference>
<protein>
    <submittedName>
        <fullName evidence="2">Uncharacterized protein</fullName>
    </submittedName>
</protein>
<feature type="compositionally biased region" description="Low complexity" evidence="1">
    <location>
        <begin position="438"/>
        <end position="454"/>
    </location>
</feature>
<feature type="region of interest" description="Disordered" evidence="1">
    <location>
        <begin position="329"/>
        <end position="391"/>
    </location>
</feature>
<dbReference type="AlphaFoldDB" id="G0VHP9"/>
<feature type="compositionally biased region" description="Pro residues" evidence="1">
    <location>
        <begin position="142"/>
        <end position="153"/>
    </location>
</feature>
<dbReference type="RefSeq" id="XP_003677286.1">
    <property type="nucleotide sequence ID" value="XM_003677238.1"/>
</dbReference>